<feature type="region of interest" description="Disordered" evidence="1">
    <location>
        <begin position="1"/>
        <end position="38"/>
    </location>
</feature>
<gene>
    <name evidence="2" type="ORF">N0V93_001593</name>
</gene>
<evidence type="ECO:0000313" key="2">
    <source>
        <dbReference type="EMBL" id="KAJ4397368.1"/>
    </source>
</evidence>
<evidence type="ECO:0000313" key="3">
    <source>
        <dbReference type="Proteomes" id="UP001140453"/>
    </source>
</evidence>
<feature type="compositionally biased region" description="Basic residues" evidence="1">
    <location>
        <begin position="237"/>
        <end position="247"/>
    </location>
</feature>
<keyword evidence="3" id="KW-1185">Reference proteome</keyword>
<dbReference type="GO" id="GO:0005737">
    <property type="term" value="C:cytoplasm"/>
    <property type="evidence" value="ECO:0007669"/>
    <property type="project" value="TreeGrafter"/>
</dbReference>
<evidence type="ECO:0008006" key="4">
    <source>
        <dbReference type="Google" id="ProtNLM"/>
    </source>
</evidence>
<dbReference type="OrthoDB" id="5389892at2759"/>
<comment type="caution">
    <text evidence="2">The sequence shown here is derived from an EMBL/GenBank/DDBJ whole genome shotgun (WGS) entry which is preliminary data.</text>
</comment>
<accession>A0A9W9D1U0</accession>
<feature type="compositionally biased region" description="Low complexity" evidence="1">
    <location>
        <begin position="209"/>
        <end position="231"/>
    </location>
</feature>
<sequence length="247" mass="27237">MSLIDVPPSYTSSVRRSQSVGSSRHKPKQRKYVPDPIDKLDSTSFGGFYHHGGPYDAARPSFNINPKFSPLAATKEGNKAAWDATPREAQLDALLMGRPLDGVGFVPPGHRSMNGQLMEYEEGSDMMRDCDPMGGAYKRWPHIQYHPDDLKGKGEPGFTIDRERKAAKAARLGRSQSVHASETRGVYEMRPQARRRESRSKGGDTPVLVRQRSSSASEVVASSSGSRPSASLLKEGLKRRLGSLKRK</sequence>
<proteinExistence type="predicted"/>
<dbReference type="EMBL" id="JAPEVB010000001">
    <property type="protein sequence ID" value="KAJ4397368.1"/>
    <property type="molecule type" value="Genomic_DNA"/>
</dbReference>
<dbReference type="InterPro" id="IPR013226">
    <property type="entry name" value="Pal1"/>
</dbReference>
<dbReference type="PANTHER" id="PTHR28307">
    <property type="entry name" value="PROTEIN PAL1"/>
    <property type="match status" value="1"/>
</dbReference>
<evidence type="ECO:0000256" key="1">
    <source>
        <dbReference type="SAM" id="MobiDB-lite"/>
    </source>
</evidence>
<name>A0A9W9D1U0_9PEZI</name>
<dbReference type="Proteomes" id="UP001140453">
    <property type="component" value="Unassembled WGS sequence"/>
</dbReference>
<reference evidence="2" key="1">
    <citation type="submission" date="2022-10" db="EMBL/GenBank/DDBJ databases">
        <title>Tapping the CABI collections for fungal endophytes: first genome assemblies for Collariella, Neodidymelliopsis, Ascochyta clinopodiicola, Didymella pomorum, Didymosphaeria variabile, Neocosmospora piperis and Neocucurbitaria cava.</title>
        <authorList>
            <person name="Hill R."/>
        </authorList>
    </citation>
    <scope>NUCLEOTIDE SEQUENCE</scope>
    <source>
        <strain evidence="2">IMI 355082</strain>
    </source>
</reference>
<dbReference type="Pfam" id="PF08316">
    <property type="entry name" value="Pal1"/>
    <property type="match status" value="1"/>
</dbReference>
<organism evidence="2 3">
    <name type="scientific">Gnomoniopsis smithogilvyi</name>
    <dbReference type="NCBI Taxonomy" id="1191159"/>
    <lineage>
        <taxon>Eukaryota</taxon>
        <taxon>Fungi</taxon>
        <taxon>Dikarya</taxon>
        <taxon>Ascomycota</taxon>
        <taxon>Pezizomycotina</taxon>
        <taxon>Sordariomycetes</taxon>
        <taxon>Sordariomycetidae</taxon>
        <taxon>Diaporthales</taxon>
        <taxon>Gnomoniaceae</taxon>
        <taxon>Gnomoniopsis</taxon>
    </lineage>
</organism>
<dbReference type="AlphaFoldDB" id="A0A9W9D1U0"/>
<protein>
    <recommendedName>
        <fullName evidence="4">Pal1-domain-containing protein</fullName>
    </recommendedName>
</protein>
<dbReference type="PANTHER" id="PTHR28307:SF1">
    <property type="entry name" value="PAL1 CELL MORPHOLOGY PROTEIN"/>
    <property type="match status" value="1"/>
</dbReference>
<feature type="region of interest" description="Disordered" evidence="1">
    <location>
        <begin position="168"/>
        <end position="247"/>
    </location>
</feature>
<feature type="compositionally biased region" description="Low complexity" evidence="1">
    <location>
        <begin position="12"/>
        <end position="22"/>
    </location>
</feature>